<reference evidence="3" key="1">
    <citation type="submission" date="2021-02" db="EMBL/GenBank/DDBJ databases">
        <authorList>
            <person name="Nowell W R."/>
        </authorList>
    </citation>
    <scope>NUCLEOTIDE SEQUENCE</scope>
</reference>
<protein>
    <submittedName>
        <fullName evidence="3">Uncharacterized protein</fullName>
    </submittedName>
</protein>
<dbReference type="InterPro" id="IPR014756">
    <property type="entry name" value="Ig_E-set"/>
</dbReference>
<feature type="compositionally biased region" description="Basic and acidic residues" evidence="1">
    <location>
        <begin position="94"/>
        <end position="104"/>
    </location>
</feature>
<gene>
    <name evidence="2" type="ORF">OVA965_LOCUS24541</name>
    <name evidence="3" type="ORF">TMI583_LOCUS25261</name>
</gene>
<dbReference type="Gene3D" id="2.60.40.150">
    <property type="entry name" value="C2 domain"/>
    <property type="match status" value="1"/>
</dbReference>
<sequence length="104" mass="11933">MCGACSRLLMQLNVSNYIVDEERIEVKFSAPKTPGQYVYSVVLKSDSYFDVDVTENLSLSLDVQEVKEPTVIEHPQWDFSEEENGQNTKENDDEFKTESDTDDE</sequence>
<dbReference type="EMBL" id="CAJOBA010036370">
    <property type="protein sequence ID" value="CAF4021727.1"/>
    <property type="molecule type" value="Genomic_DNA"/>
</dbReference>
<dbReference type="AlphaFoldDB" id="A0A8S2NWP7"/>
<proteinExistence type="predicted"/>
<dbReference type="EMBL" id="CAJNOK010014835">
    <property type="protein sequence ID" value="CAF1212859.1"/>
    <property type="molecule type" value="Genomic_DNA"/>
</dbReference>
<feature type="region of interest" description="Disordered" evidence="1">
    <location>
        <begin position="72"/>
        <end position="104"/>
    </location>
</feature>
<evidence type="ECO:0000313" key="2">
    <source>
        <dbReference type="EMBL" id="CAF1212859.1"/>
    </source>
</evidence>
<organism evidence="3 4">
    <name type="scientific">Didymodactylos carnosus</name>
    <dbReference type="NCBI Taxonomy" id="1234261"/>
    <lineage>
        <taxon>Eukaryota</taxon>
        <taxon>Metazoa</taxon>
        <taxon>Spiralia</taxon>
        <taxon>Gnathifera</taxon>
        <taxon>Rotifera</taxon>
        <taxon>Eurotatoria</taxon>
        <taxon>Bdelloidea</taxon>
        <taxon>Philodinida</taxon>
        <taxon>Philodinidae</taxon>
        <taxon>Didymodactylos</taxon>
    </lineage>
</organism>
<dbReference type="SUPFAM" id="SSF81296">
    <property type="entry name" value="E set domains"/>
    <property type="match status" value="1"/>
</dbReference>
<name>A0A8S2NWP7_9BILA</name>
<evidence type="ECO:0000256" key="1">
    <source>
        <dbReference type="SAM" id="MobiDB-lite"/>
    </source>
</evidence>
<evidence type="ECO:0000313" key="4">
    <source>
        <dbReference type="Proteomes" id="UP000682733"/>
    </source>
</evidence>
<accession>A0A8S2NWP7</accession>
<dbReference type="Proteomes" id="UP000682733">
    <property type="component" value="Unassembled WGS sequence"/>
</dbReference>
<dbReference type="Proteomes" id="UP000677228">
    <property type="component" value="Unassembled WGS sequence"/>
</dbReference>
<evidence type="ECO:0000313" key="3">
    <source>
        <dbReference type="EMBL" id="CAF4021727.1"/>
    </source>
</evidence>
<comment type="caution">
    <text evidence="3">The sequence shown here is derived from an EMBL/GenBank/DDBJ whole genome shotgun (WGS) entry which is preliminary data.</text>
</comment>
<dbReference type="InterPro" id="IPR035892">
    <property type="entry name" value="C2_domain_sf"/>
</dbReference>